<feature type="domain" description="Bromodomain associated" evidence="8">
    <location>
        <begin position="2"/>
        <end position="78"/>
    </location>
</feature>
<comment type="similarity">
    <text evidence="2">Belongs to the TAF8 family.</text>
</comment>
<dbReference type="PANTHER" id="PTHR46469">
    <property type="entry name" value="TRANSCRIPTION INITIATION FACTOR TFIID SUBUNIT 8"/>
    <property type="match status" value="1"/>
</dbReference>
<dbReference type="Pfam" id="PF10406">
    <property type="entry name" value="TAF8_C"/>
    <property type="match status" value="1"/>
</dbReference>
<evidence type="ECO:0000256" key="4">
    <source>
        <dbReference type="ARBA" id="ARBA00023015"/>
    </source>
</evidence>
<evidence type="ECO:0000259" key="8">
    <source>
        <dbReference type="SMART" id="SM00576"/>
    </source>
</evidence>
<evidence type="ECO:0000256" key="3">
    <source>
        <dbReference type="ARBA" id="ARBA00017307"/>
    </source>
</evidence>
<gene>
    <name evidence="9" type="ORF">CHIRRI_LOCUS3010</name>
</gene>
<protein>
    <recommendedName>
        <fullName evidence="3">Transcription initiation factor TFIID subunit 8</fullName>
    </recommendedName>
</protein>
<dbReference type="InterPro" id="IPR037818">
    <property type="entry name" value="TAF8"/>
</dbReference>
<evidence type="ECO:0000256" key="6">
    <source>
        <dbReference type="ARBA" id="ARBA00023242"/>
    </source>
</evidence>
<reference evidence="9" key="1">
    <citation type="submission" date="2022-01" db="EMBL/GenBank/DDBJ databases">
        <authorList>
            <person name="King R."/>
        </authorList>
    </citation>
    <scope>NUCLEOTIDE SEQUENCE</scope>
</reference>
<dbReference type="GO" id="GO:0006367">
    <property type="term" value="P:transcription initiation at RNA polymerase II promoter"/>
    <property type="evidence" value="ECO:0007669"/>
    <property type="project" value="TreeGrafter"/>
</dbReference>
<evidence type="ECO:0000256" key="1">
    <source>
        <dbReference type="ARBA" id="ARBA00004123"/>
    </source>
</evidence>
<organism evidence="9 10">
    <name type="scientific">Chironomus riparius</name>
    <dbReference type="NCBI Taxonomy" id="315576"/>
    <lineage>
        <taxon>Eukaryota</taxon>
        <taxon>Metazoa</taxon>
        <taxon>Ecdysozoa</taxon>
        <taxon>Arthropoda</taxon>
        <taxon>Hexapoda</taxon>
        <taxon>Insecta</taxon>
        <taxon>Pterygota</taxon>
        <taxon>Neoptera</taxon>
        <taxon>Endopterygota</taxon>
        <taxon>Diptera</taxon>
        <taxon>Nematocera</taxon>
        <taxon>Chironomoidea</taxon>
        <taxon>Chironomidae</taxon>
        <taxon>Chironominae</taxon>
        <taxon>Chironomus</taxon>
    </lineage>
</organism>
<evidence type="ECO:0000256" key="7">
    <source>
        <dbReference type="SAM" id="MobiDB-lite"/>
    </source>
</evidence>
<dbReference type="Gene3D" id="1.10.20.10">
    <property type="entry name" value="Histone, subunit A"/>
    <property type="match status" value="1"/>
</dbReference>
<accession>A0A9N9WPK9</accession>
<dbReference type="CDD" id="cd22918">
    <property type="entry name" value="HFD_TAF8"/>
    <property type="match status" value="1"/>
</dbReference>
<dbReference type="SMART" id="SM00576">
    <property type="entry name" value="BTP"/>
    <property type="match status" value="1"/>
</dbReference>
<name>A0A9N9WPK9_9DIPT</name>
<comment type="subcellular location">
    <subcellularLocation>
        <location evidence="1">Nucleus</location>
    </subcellularLocation>
</comment>
<dbReference type="Proteomes" id="UP001153620">
    <property type="component" value="Chromosome 1"/>
</dbReference>
<feature type="compositionally biased region" description="Acidic residues" evidence="7">
    <location>
        <begin position="228"/>
        <end position="243"/>
    </location>
</feature>
<proteinExistence type="inferred from homology"/>
<dbReference type="InterPro" id="IPR019473">
    <property type="entry name" value="TFIID_su8_C"/>
</dbReference>
<keyword evidence="10" id="KW-1185">Reference proteome</keyword>
<keyword evidence="5" id="KW-0804">Transcription</keyword>
<dbReference type="Pfam" id="PF07524">
    <property type="entry name" value="Bromo_TP"/>
    <property type="match status" value="1"/>
</dbReference>
<reference evidence="9" key="2">
    <citation type="submission" date="2022-10" db="EMBL/GenBank/DDBJ databases">
        <authorList>
            <consortium name="ENA_rothamsted_submissions"/>
            <consortium name="culmorum"/>
            <person name="King R."/>
        </authorList>
    </citation>
    <scope>NUCLEOTIDE SEQUENCE</scope>
</reference>
<evidence type="ECO:0000313" key="9">
    <source>
        <dbReference type="EMBL" id="CAG9800057.1"/>
    </source>
</evidence>
<evidence type="ECO:0000256" key="5">
    <source>
        <dbReference type="ARBA" id="ARBA00023163"/>
    </source>
</evidence>
<keyword evidence="4" id="KW-0805">Transcription regulation</keyword>
<feature type="compositionally biased region" description="Basic and acidic residues" evidence="7">
    <location>
        <begin position="254"/>
        <end position="263"/>
    </location>
</feature>
<dbReference type="CDD" id="cd08049">
    <property type="entry name" value="TAF8"/>
    <property type="match status" value="1"/>
</dbReference>
<dbReference type="PANTHER" id="PTHR46469:SF1">
    <property type="entry name" value="TRANSCRIPTION INITIATION FACTOR TFIID SUBUNIT 8"/>
    <property type="match status" value="1"/>
</dbReference>
<dbReference type="EMBL" id="OU895877">
    <property type="protein sequence ID" value="CAG9800057.1"/>
    <property type="molecule type" value="Genomic_DNA"/>
</dbReference>
<evidence type="ECO:0000256" key="2">
    <source>
        <dbReference type="ARBA" id="ARBA00008767"/>
    </source>
</evidence>
<dbReference type="GO" id="GO:0005669">
    <property type="term" value="C:transcription factor TFIID complex"/>
    <property type="evidence" value="ECO:0007669"/>
    <property type="project" value="InterPro"/>
</dbReference>
<dbReference type="OrthoDB" id="2193813at2759"/>
<feature type="region of interest" description="Disordered" evidence="7">
    <location>
        <begin position="226"/>
        <end position="302"/>
    </location>
</feature>
<keyword evidence="6" id="KW-0539">Nucleus</keyword>
<dbReference type="InterPro" id="IPR006565">
    <property type="entry name" value="BTP"/>
</dbReference>
<feature type="compositionally biased region" description="Pro residues" evidence="7">
    <location>
        <begin position="270"/>
        <end position="284"/>
    </location>
</feature>
<dbReference type="InterPro" id="IPR009072">
    <property type="entry name" value="Histone-fold"/>
</dbReference>
<sequence>MSDPRRKVMKEAVCLLVAEAGFSSATDESLETLTEMLIGLMTEMATQTRNYAELAGRTQSVVGDVVMGLISMGLSYKDLDKYAFRENRPTARGLNTNQPQKPLQILQAGTKPSYPVHIPNHLPPLPDPHAYIRTPTYKQPETEYEAIREKSANQKRDIEKALTKFLAKTAKETHNLFDNEEVQMFPLIASKPTSVPAYITALNPSDQIFDFEELEYYYQVANRKPDNDEMESEIEEKREDEESQSPPKKRKNKKSNDFKKEPDSVATTRPPTPVEIKPPPPPPEPQEKVIDNPFLKLKKPTT</sequence>
<dbReference type="GO" id="GO:0046982">
    <property type="term" value="F:protein heterodimerization activity"/>
    <property type="evidence" value="ECO:0007669"/>
    <property type="project" value="InterPro"/>
</dbReference>
<evidence type="ECO:0000313" key="10">
    <source>
        <dbReference type="Proteomes" id="UP001153620"/>
    </source>
</evidence>
<dbReference type="AlphaFoldDB" id="A0A9N9WPK9"/>